<reference evidence="1" key="1">
    <citation type="journal article" date="2020" name="Nature">
        <title>Giant virus diversity and host interactions through global metagenomics.</title>
        <authorList>
            <person name="Schulz F."/>
            <person name="Roux S."/>
            <person name="Paez-Espino D."/>
            <person name="Jungbluth S."/>
            <person name="Walsh D.A."/>
            <person name="Denef V.J."/>
            <person name="McMahon K.D."/>
            <person name="Konstantinidis K.T."/>
            <person name="Eloe-Fadrosh E.A."/>
            <person name="Kyrpides N.C."/>
            <person name="Woyke T."/>
        </authorList>
    </citation>
    <scope>NUCLEOTIDE SEQUENCE</scope>
    <source>
        <strain evidence="1">GVMAG-S-1101178-73</strain>
    </source>
</reference>
<dbReference type="EMBL" id="MN740824">
    <property type="protein sequence ID" value="QHU13705.1"/>
    <property type="molecule type" value="Genomic_DNA"/>
</dbReference>
<accession>A0A6C0K6L7</accession>
<organism evidence="1">
    <name type="scientific">viral metagenome</name>
    <dbReference type="NCBI Taxonomy" id="1070528"/>
    <lineage>
        <taxon>unclassified sequences</taxon>
        <taxon>metagenomes</taxon>
        <taxon>organismal metagenomes</taxon>
    </lineage>
</organism>
<dbReference type="AlphaFoldDB" id="A0A6C0K6L7"/>
<proteinExistence type="predicted"/>
<name>A0A6C0K6L7_9ZZZZ</name>
<sequence length="69" mass="7690">MFYKRKKVVHLNFKNAKAANAANAAKAANASKETKEPTALAAKAALAEHIFRLKFEKNMRKLFGVNKKT</sequence>
<protein>
    <submittedName>
        <fullName evidence="1">Uncharacterized protein</fullName>
    </submittedName>
</protein>
<evidence type="ECO:0000313" key="1">
    <source>
        <dbReference type="EMBL" id="QHU13705.1"/>
    </source>
</evidence>